<accession>A0ABQ8J972</accession>
<dbReference type="EMBL" id="NJHN03000060">
    <property type="protein sequence ID" value="KAH9419135.1"/>
    <property type="molecule type" value="Genomic_DNA"/>
</dbReference>
<proteinExistence type="predicted"/>
<evidence type="ECO:0000313" key="2">
    <source>
        <dbReference type="Proteomes" id="UP000887458"/>
    </source>
</evidence>
<reference evidence="1 2" key="1">
    <citation type="journal article" date="2018" name="J. Allergy Clin. Immunol.">
        <title>High-quality assembly of Dermatophagoides pteronyssinus genome and transcriptome reveals a wide range of novel allergens.</title>
        <authorList>
            <person name="Liu X.Y."/>
            <person name="Yang K.Y."/>
            <person name="Wang M.Q."/>
            <person name="Kwok J.S."/>
            <person name="Zeng X."/>
            <person name="Yang Z."/>
            <person name="Xiao X.J."/>
            <person name="Lau C.P."/>
            <person name="Li Y."/>
            <person name="Huang Z.M."/>
            <person name="Ba J.G."/>
            <person name="Yim A.K."/>
            <person name="Ouyang C.Y."/>
            <person name="Ngai S.M."/>
            <person name="Chan T.F."/>
            <person name="Leung E.L."/>
            <person name="Liu L."/>
            <person name="Liu Z.G."/>
            <person name="Tsui S.K."/>
        </authorList>
    </citation>
    <scope>NUCLEOTIDE SEQUENCE [LARGE SCALE GENOMIC DNA]</scope>
    <source>
        <strain evidence="1">Derp</strain>
    </source>
</reference>
<reference evidence="1 2" key="2">
    <citation type="journal article" date="2022" name="Mol. Biol. Evol.">
        <title>Comparative Genomics Reveals Insights into the Divergent Evolution of Astigmatic Mites and Household Pest Adaptations.</title>
        <authorList>
            <person name="Xiong Q."/>
            <person name="Wan A.T."/>
            <person name="Liu X."/>
            <person name="Fung C.S."/>
            <person name="Xiao X."/>
            <person name="Malainual N."/>
            <person name="Hou J."/>
            <person name="Wang L."/>
            <person name="Wang M."/>
            <person name="Yang K.Y."/>
            <person name="Cui Y."/>
            <person name="Leung E.L."/>
            <person name="Nong W."/>
            <person name="Shin S.K."/>
            <person name="Au S.W."/>
            <person name="Jeong K.Y."/>
            <person name="Chew F.T."/>
            <person name="Hui J.H."/>
            <person name="Leung T.F."/>
            <person name="Tungtrongchitr A."/>
            <person name="Zhong N."/>
            <person name="Liu Z."/>
            <person name="Tsui S.K."/>
        </authorList>
    </citation>
    <scope>NUCLEOTIDE SEQUENCE [LARGE SCALE GENOMIC DNA]</scope>
    <source>
        <strain evidence="1">Derp</strain>
    </source>
</reference>
<sequence>MAERYISKLLLPFFLKLKIIDFIILINPQKCANLTLIKSFHTSECRSYSCLYNHIVARPTF</sequence>
<comment type="caution">
    <text evidence="1">The sequence shown here is derived from an EMBL/GenBank/DDBJ whole genome shotgun (WGS) entry which is preliminary data.</text>
</comment>
<protein>
    <submittedName>
        <fullName evidence="1">Uncharacterized protein</fullName>
    </submittedName>
</protein>
<gene>
    <name evidence="1" type="ORF">DERP_005639</name>
</gene>
<keyword evidence="2" id="KW-1185">Reference proteome</keyword>
<name>A0ABQ8J972_DERPT</name>
<organism evidence="1 2">
    <name type="scientific">Dermatophagoides pteronyssinus</name>
    <name type="common">European house dust mite</name>
    <dbReference type="NCBI Taxonomy" id="6956"/>
    <lineage>
        <taxon>Eukaryota</taxon>
        <taxon>Metazoa</taxon>
        <taxon>Ecdysozoa</taxon>
        <taxon>Arthropoda</taxon>
        <taxon>Chelicerata</taxon>
        <taxon>Arachnida</taxon>
        <taxon>Acari</taxon>
        <taxon>Acariformes</taxon>
        <taxon>Sarcoptiformes</taxon>
        <taxon>Astigmata</taxon>
        <taxon>Psoroptidia</taxon>
        <taxon>Analgoidea</taxon>
        <taxon>Pyroglyphidae</taxon>
        <taxon>Dermatophagoidinae</taxon>
        <taxon>Dermatophagoides</taxon>
    </lineage>
</organism>
<evidence type="ECO:0000313" key="1">
    <source>
        <dbReference type="EMBL" id="KAH9419135.1"/>
    </source>
</evidence>
<dbReference type="Proteomes" id="UP000887458">
    <property type="component" value="Unassembled WGS sequence"/>
</dbReference>